<dbReference type="Pfam" id="PF02776">
    <property type="entry name" value="TPP_enzyme_N"/>
    <property type="match status" value="1"/>
</dbReference>
<feature type="coiled-coil region" evidence="4">
    <location>
        <begin position="340"/>
        <end position="367"/>
    </location>
</feature>
<name>A0A1Y3PNG6_9BACI</name>
<dbReference type="GO" id="GO:0050660">
    <property type="term" value="F:flavin adenine dinucleotide binding"/>
    <property type="evidence" value="ECO:0007669"/>
    <property type="project" value="TreeGrafter"/>
</dbReference>
<gene>
    <name evidence="8" type="ORF">BAA01_16450</name>
</gene>
<dbReference type="GO" id="GO:0003984">
    <property type="term" value="F:acetolactate synthase activity"/>
    <property type="evidence" value="ECO:0007669"/>
    <property type="project" value="TreeGrafter"/>
</dbReference>
<dbReference type="Gene3D" id="3.40.50.1220">
    <property type="entry name" value="TPP-binding domain"/>
    <property type="match status" value="1"/>
</dbReference>
<dbReference type="PROSITE" id="PS00187">
    <property type="entry name" value="TPP_ENZYMES"/>
    <property type="match status" value="1"/>
</dbReference>
<proteinExistence type="inferred from homology"/>
<feature type="domain" description="Thiamine pyrophosphate enzyme N-terminal TPP-binding" evidence="7">
    <location>
        <begin position="3"/>
        <end position="103"/>
    </location>
</feature>
<dbReference type="Pfam" id="PF02775">
    <property type="entry name" value="TPP_enzyme_C"/>
    <property type="match status" value="1"/>
</dbReference>
<accession>A0A1Y3PNG6</accession>
<evidence type="ECO:0000259" key="7">
    <source>
        <dbReference type="Pfam" id="PF02776"/>
    </source>
</evidence>
<evidence type="ECO:0000256" key="4">
    <source>
        <dbReference type="SAM" id="Coils"/>
    </source>
</evidence>
<comment type="caution">
    <text evidence="8">The sequence shown here is derived from an EMBL/GenBank/DDBJ whole genome shotgun (WGS) entry which is preliminary data.</text>
</comment>
<feature type="domain" description="Thiamine pyrophosphate enzyme central" evidence="5">
    <location>
        <begin position="188"/>
        <end position="323"/>
    </location>
</feature>
<dbReference type="InterPro" id="IPR012001">
    <property type="entry name" value="Thiamin_PyroP_enz_TPP-bd_dom"/>
</dbReference>
<evidence type="ECO:0000259" key="5">
    <source>
        <dbReference type="Pfam" id="PF00205"/>
    </source>
</evidence>
<dbReference type="CDD" id="cd07035">
    <property type="entry name" value="TPP_PYR_POX_like"/>
    <property type="match status" value="1"/>
</dbReference>
<dbReference type="InterPro" id="IPR029035">
    <property type="entry name" value="DHS-like_NAD/FAD-binding_dom"/>
</dbReference>
<dbReference type="SUPFAM" id="SSF52467">
    <property type="entry name" value="DHS-like NAD/FAD-binding domain"/>
    <property type="match status" value="1"/>
</dbReference>
<protein>
    <recommendedName>
        <fullName evidence="10">Benzoylformate decarboxylase</fullName>
    </recommendedName>
</protein>
<dbReference type="InterPro" id="IPR045229">
    <property type="entry name" value="TPP_enz"/>
</dbReference>
<dbReference type="EMBL" id="LZRT01000055">
    <property type="protein sequence ID" value="OUM88893.1"/>
    <property type="molecule type" value="Genomic_DNA"/>
</dbReference>
<dbReference type="InterPro" id="IPR000399">
    <property type="entry name" value="TPP-bd_CS"/>
</dbReference>
<dbReference type="SUPFAM" id="SSF52518">
    <property type="entry name" value="Thiamin diphosphate-binding fold (THDP-binding)"/>
    <property type="match status" value="2"/>
</dbReference>
<dbReference type="InterPro" id="IPR012000">
    <property type="entry name" value="Thiamin_PyroP_enz_cen_dom"/>
</dbReference>
<dbReference type="GO" id="GO:0030976">
    <property type="term" value="F:thiamine pyrophosphate binding"/>
    <property type="evidence" value="ECO:0007669"/>
    <property type="project" value="InterPro"/>
</dbReference>
<dbReference type="GO" id="GO:0000287">
    <property type="term" value="F:magnesium ion binding"/>
    <property type="evidence" value="ECO:0007669"/>
    <property type="project" value="InterPro"/>
</dbReference>
<dbReference type="Proteomes" id="UP000196475">
    <property type="component" value="Unassembled WGS sequence"/>
</dbReference>
<keyword evidence="2 3" id="KW-0786">Thiamine pyrophosphate</keyword>
<feature type="domain" description="Thiamine pyrophosphate enzyme TPP-binding" evidence="6">
    <location>
        <begin position="399"/>
        <end position="546"/>
    </location>
</feature>
<dbReference type="AlphaFoldDB" id="A0A1Y3PNG6"/>
<evidence type="ECO:0000313" key="8">
    <source>
        <dbReference type="EMBL" id="OUM88893.1"/>
    </source>
</evidence>
<evidence type="ECO:0000256" key="2">
    <source>
        <dbReference type="ARBA" id="ARBA00023052"/>
    </source>
</evidence>
<comment type="similarity">
    <text evidence="1 3">Belongs to the TPP enzyme family.</text>
</comment>
<dbReference type="Gene3D" id="3.40.50.970">
    <property type="match status" value="2"/>
</dbReference>
<dbReference type="CDD" id="cd02002">
    <property type="entry name" value="TPP_BFDC"/>
    <property type="match status" value="1"/>
</dbReference>
<evidence type="ECO:0000256" key="3">
    <source>
        <dbReference type="RuleBase" id="RU362132"/>
    </source>
</evidence>
<dbReference type="InterPro" id="IPR011766">
    <property type="entry name" value="TPP_enzyme_TPP-bd"/>
</dbReference>
<dbReference type="Pfam" id="PF00205">
    <property type="entry name" value="TPP_enzyme_M"/>
    <property type="match status" value="1"/>
</dbReference>
<evidence type="ECO:0008006" key="10">
    <source>
        <dbReference type="Google" id="ProtNLM"/>
    </source>
</evidence>
<dbReference type="InterPro" id="IPR029061">
    <property type="entry name" value="THDP-binding"/>
</dbReference>
<evidence type="ECO:0000259" key="6">
    <source>
        <dbReference type="Pfam" id="PF02775"/>
    </source>
</evidence>
<sequence length="557" mass="61214">MLGRDLVLEAFRQYGVEYLFGNPGTTELPLMDGLVNYPEIKYILGLHEDIAVGMAAGYAQATGKPGVVNLHVAPGLAHGLGNIYDAYRAGVPLVVTTGQHDIRLGVQEPALWGDLVALAKSCTKWSYQVHRAEELPIVLHRAFKEALTEPMGPVLLSFPVDVMWQDVPLSPLPLTRIDQRVSGSREAIRQAVALLRAAERPVIVAGDRVGRTGAIPELIRLSELIGAPVYQEHQSAGLNFPYNHPHFAGRFLPNGPAIHEALKEADVVLFLGVISQAPLLYFDKPLVQPGTKVISVDLSPWEIGKNMPADVAILGHPREVLAAWVEMLQAELTPADEGRCQKRREQLQQQQREREEAKARELAAVQEQMPLSPAVVMAELNHYLTDDVFVVDESVTAGRYVHRYLELRRPGAFIGLKGGGLGYGMPAALGAQLGRPSERVVAIIGDGSSYYYIQSLWNAARYNLPVLYLIINNTSYMILKGGMLTLNGVSAKQGAFPGMDLDQPEIDLVSVARGFGVEAQRIETREELKKALQHAFSERKPYLLDVVVDRTVKPYLA</sequence>
<reference evidence="9" key="1">
    <citation type="submission" date="2016-06" db="EMBL/GenBank/DDBJ databases">
        <authorList>
            <person name="Nascimento L."/>
            <person name="Pereira R.V."/>
            <person name="Martins L.F."/>
            <person name="Quaggio R.B."/>
            <person name="Silva A.M."/>
            <person name="Setubal J.C."/>
        </authorList>
    </citation>
    <scope>NUCLEOTIDE SEQUENCE [LARGE SCALE GENOMIC DNA]</scope>
</reference>
<keyword evidence="4" id="KW-0175">Coiled coil</keyword>
<dbReference type="PANTHER" id="PTHR18968">
    <property type="entry name" value="THIAMINE PYROPHOSPHATE ENZYMES"/>
    <property type="match status" value="1"/>
</dbReference>
<organism evidence="8 9">
    <name type="scientific">Bacillus thermozeamaize</name>
    <dbReference type="NCBI Taxonomy" id="230954"/>
    <lineage>
        <taxon>Bacteria</taxon>
        <taxon>Bacillati</taxon>
        <taxon>Bacillota</taxon>
        <taxon>Bacilli</taxon>
        <taxon>Bacillales</taxon>
        <taxon>Bacillaceae</taxon>
        <taxon>Bacillus</taxon>
    </lineage>
</organism>
<evidence type="ECO:0000313" key="9">
    <source>
        <dbReference type="Proteomes" id="UP000196475"/>
    </source>
</evidence>
<evidence type="ECO:0000256" key="1">
    <source>
        <dbReference type="ARBA" id="ARBA00007812"/>
    </source>
</evidence>